<dbReference type="AlphaFoldDB" id="A0A9P8TGA0"/>
<accession>A0A9P8TGA0</accession>
<protein>
    <submittedName>
        <fullName evidence="1">Uncharacterized protein</fullName>
    </submittedName>
</protein>
<sequence>MMFHSLKTLSFVDFLKLGSLKMNSSQVFKVIEINASLSMLGKYLNQFDMILELAAKKSFLTIELEYFNKLIKTLIKQYLIDKCSLL</sequence>
<keyword evidence="2" id="KW-1185">Reference proteome</keyword>
<evidence type="ECO:0000313" key="1">
    <source>
        <dbReference type="EMBL" id="KAH3678498.1"/>
    </source>
</evidence>
<comment type="caution">
    <text evidence="1">The sequence shown here is derived from an EMBL/GenBank/DDBJ whole genome shotgun (WGS) entry which is preliminary data.</text>
</comment>
<name>A0A9P8TGA0_9ASCO</name>
<gene>
    <name evidence="1" type="ORF">WICMUC_001515</name>
</gene>
<reference evidence="1" key="2">
    <citation type="submission" date="2021-01" db="EMBL/GenBank/DDBJ databases">
        <authorList>
            <person name="Schikora-Tamarit M.A."/>
        </authorList>
    </citation>
    <scope>NUCLEOTIDE SEQUENCE</scope>
    <source>
        <strain evidence="1">CBS6341</strain>
    </source>
</reference>
<dbReference type="Proteomes" id="UP000769528">
    <property type="component" value="Unassembled WGS sequence"/>
</dbReference>
<proteinExistence type="predicted"/>
<reference evidence="1" key="1">
    <citation type="journal article" date="2021" name="Open Biol.">
        <title>Shared evolutionary footprints suggest mitochondrial oxidative damage underlies multiple complex I losses in fungi.</title>
        <authorList>
            <person name="Schikora-Tamarit M.A."/>
            <person name="Marcet-Houben M."/>
            <person name="Nosek J."/>
            <person name="Gabaldon T."/>
        </authorList>
    </citation>
    <scope>NUCLEOTIDE SEQUENCE</scope>
    <source>
        <strain evidence="1">CBS6341</strain>
    </source>
</reference>
<evidence type="ECO:0000313" key="2">
    <source>
        <dbReference type="Proteomes" id="UP000769528"/>
    </source>
</evidence>
<organism evidence="1 2">
    <name type="scientific">Wickerhamomyces mucosus</name>
    <dbReference type="NCBI Taxonomy" id="1378264"/>
    <lineage>
        <taxon>Eukaryota</taxon>
        <taxon>Fungi</taxon>
        <taxon>Dikarya</taxon>
        <taxon>Ascomycota</taxon>
        <taxon>Saccharomycotina</taxon>
        <taxon>Saccharomycetes</taxon>
        <taxon>Phaffomycetales</taxon>
        <taxon>Wickerhamomycetaceae</taxon>
        <taxon>Wickerhamomyces</taxon>
    </lineage>
</organism>
<dbReference type="EMBL" id="JAEUBF010000443">
    <property type="protein sequence ID" value="KAH3678498.1"/>
    <property type="molecule type" value="Genomic_DNA"/>
</dbReference>